<evidence type="ECO:0000313" key="12">
    <source>
        <dbReference type="EMBL" id="RMC18318.1"/>
    </source>
</evidence>
<keyword evidence="13" id="KW-1185">Reference proteome</keyword>
<keyword evidence="9" id="KW-0539">Nucleus</keyword>
<keyword evidence="7" id="KW-0805">Transcription regulation</keyword>
<organism evidence="12 13">
    <name type="scientific">Hirundo rustica rustica</name>
    <dbReference type="NCBI Taxonomy" id="333673"/>
    <lineage>
        <taxon>Eukaryota</taxon>
        <taxon>Metazoa</taxon>
        <taxon>Chordata</taxon>
        <taxon>Craniata</taxon>
        <taxon>Vertebrata</taxon>
        <taxon>Euteleostomi</taxon>
        <taxon>Archelosauria</taxon>
        <taxon>Archosauria</taxon>
        <taxon>Dinosauria</taxon>
        <taxon>Saurischia</taxon>
        <taxon>Theropoda</taxon>
        <taxon>Coelurosauria</taxon>
        <taxon>Aves</taxon>
        <taxon>Neognathae</taxon>
        <taxon>Neoaves</taxon>
        <taxon>Telluraves</taxon>
        <taxon>Australaves</taxon>
        <taxon>Passeriformes</taxon>
        <taxon>Sylvioidea</taxon>
        <taxon>Hirundinidae</taxon>
        <taxon>Hirundo</taxon>
    </lineage>
</organism>
<dbReference type="PANTHER" id="PTHR45364">
    <property type="entry name" value="HISTONE DEACETYLASE 9-RELATED"/>
    <property type="match status" value="1"/>
</dbReference>
<proteinExistence type="inferred from homology"/>
<accession>A0A3M0KYI7</accession>
<feature type="compositionally biased region" description="Basic and acidic residues" evidence="10">
    <location>
        <begin position="288"/>
        <end position="299"/>
    </location>
</feature>
<dbReference type="OrthoDB" id="424012at2759"/>
<dbReference type="AlphaFoldDB" id="A0A3M0KYI7"/>
<sequence>MLLLPRGFKNIRSPNFRNLYIIDMKMIYADNLKLVDNSSSPSLAPEQRGSSPCDKEIMSGTDGLSGRDQPVELLNPPRVNHMPSSVDVSTALPLQVAPSSVPMDLRLDHQFSMPVTEPTLREQQLQQELLALKQKQQIQRQILIAEFQRQHEQLSRQHEAQLHEHIKQQQEMLAMKHQQELLEHQRKLEQHRQEQELEKQHREQKLQQLKNKEKGKESAVASTEVKMKLQEFVLNKKKALAHRNLNHCISSDPRFWYGKTQHSSLDQSSPPQSGVSGTYNHPVLGMYDSKDDFPLRKTASEPNLKLRSRLKQKVAERRSSPLLRRKDGPVVTALKKRPLDVPGTAGKRQVLNSSPPPPFTKCIPVSFVCFNSAGTKLRALDCPA</sequence>
<feature type="domain" description="Histone deacetylase glutamine rich N-terminal" evidence="11">
    <location>
        <begin position="117"/>
        <end position="206"/>
    </location>
</feature>
<gene>
    <name evidence="12" type="ORF">DUI87_04201</name>
</gene>
<reference evidence="12 13" key="1">
    <citation type="submission" date="2018-07" db="EMBL/GenBank/DDBJ databases">
        <title>A high quality draft genome assembly of the barn swallow (H. rustica rustica).</title>
        <authorList>
            <person name="Formenti G."/>
            <person name="Chiara M."/>
            <person name="Poveda L."/>
            <person name="Francoijs K.-J."/>
            <person name="Bonisoli-Alquati A."/>
            <person name="Canova L."/>
            <person name="Gianfranceschi L."/>
            <person name="Horner D.S."/>
            <person name="Saino N."/>
        </authorList>
    </citation>
    <scope>NUCLEOTIDE SEQUENCE [LARGE SCALE GENOMIC DNA]</scope>
    <source>
        <strain evidence="12">Chelidonia</strain>
        <tissue evidence="12">Blood</tissue>
    </source>
</reference>
<dbReference type="Pfam" id="PF12203">
    <property type="entry name" value="HDAC4_Gln"/>
    <property type="match status" value="1"/>
</dbReference>
<evidence type="ECO:0000256" key="9">
    <source>
        <dbReference type="ARBA" id="ARBA00023242"/>
    </source>
</evidence>
<evidence type="ECO:0000256" key="2">
    <source>
        <dbReference type="ARBA" id="ARBA00007738"/>
    </source>
</evidence>
<dbReference type="Proteomes" id="UP000269221">
    <property type="component" value="Unassembled WGS sequence"/>
</dbReference>
<evidence type="ECO:0000256" key="1">
    <source>
        <dbReference type="ARBA" id="ARBA00004123"/>
    </source>
</evidence>
<keyword evidence="4" id="KW-0678">Repressor</keyword>
<evidence type="ECO:0000256" key="10">
    <source>
        <dbReference type="SAM" id="MobiDB-lite"/>
    </source>
</evidence>
<comment type="similarity">
    <text evidence="2">Belongs to the histone deacetylase family. HD type 2 subfamily.</text>
</comment>
<comment type="caution">
    <text evidence="12">The sequence shown here is derived from an EMBL/GenBank/DDBJ whole genome shotgun (WGS) entry which is preliminary data.</text>
</comment>
<dbReference type="GO" id="GO:0141221">
    <property type="term" value="F:histone deacetylase activity, hydrolytic mechanism"/>
    <property type="evidence" value="ECO:0007669"/>
    <property type="project" value="UniProtKB-EC"/>
</dbReference>
<feature type="region of interest" description="Disordered" evidence="10">
    <location>
        <begin position="38"/>
        <end position="67"/>
    </location>
</feature>
<dbReference type="CDD" id="cd10162">
    <property type="entry name" value="ClassIIa_HDAC4_Gln-rich-N"/>
    <property type="match status" value="1"/>
</dbReference>
<dbReference type="PANTHER" id="PTHR45364:SF13">
    <property type="entry name" value="HISTONE DEACETYLASE"/>
    <property type="match status" value="1"/>
</dbReference>
<keyword evidence="5" id="KW-0378">Hydrolase</keyword>
<dbReference type="EC" id="3.5.1.98" evidence="3"/>
<dbReference type="Gene3D" id="6.10.250.1550">
    <property type="match status" value="1"/>
</dbReference>
<evidence type="ECO:0000313" key="13">
    <source>
        <dbReference type="Proteomes" id="UP000269221"/>
    </source>
</evidence>
<feature type="region of interest" description="Disordered" evidence="10">
    <location>
        <begin position="260"/>
        <end position="328"/>
    </location>
</feature>
<evidence type="ECO:0000256" key="7">
    <source>
        <dbReference type="ARBA" id="ARBA00023015"/>
    </source>
</evidence>
<feature type="compositionally biased region" description="Polar residues" evidence="10">
    <location>
        <begin position="260"/>
        <end position="279"/>
    </location>
</feature>
<dbReference type="STRING" id="333673.A0A3M0KYI7"/>
<dbReference type="InterPro" id="IPR024643">
    <property type="entry name" value="Hist_deacetylase_Gln_rich_N"/>
</dbReference>
<evidence type="ECO:0000256" key="3">
    <source>
        <dbReference type="ARBA" id="ARBA00012111"/>
    </source>
</evidence>
<dbReference type="GO" id="GO:0005634">
    <property type="term" value="C:nucleus"/>
    <property type="evidence" value="ECO:0007669"/>
    <property type="project" value="UniProtKB-SubCell"/>
</dbReference>
<keyword evidence="8" id="KW-0804">Transcription</keyword>
<keyword evidence="6" id="KW-0156">Chromatin regulator</keyword>
<feature type="compositionally biased region" description="Basic and acidic residues" evidence="10">
    <location>
        <begin position="187"/>
        <end position="217"/>
    </location>
</feature>
<dbReference type="EMBL" id="QRBI01000096">
    <property type="protein sequence ID" value="RMC18318.1"/>
    <property type="molecule type" value="Genomic_DNA"/>
</dbReference>
<evidence type="ECO:0000256" key="5">
    <source>
        <dbReference type="ARBA" id="ARBA00022801"/>
    </source>
</evidence>
<feature type="compositionally biased region" description="Basic and acidic residues" evidence="10">
    <location>
        <begin position="313"/>
        <end position="328"/>
    </location>
</feature>
<name>A0A3M0KYI7_HIRRU</name>
<evidence type="ECO:0000256" key="6">
    <source>
        <dbReference type="ARBA" id="ARBA00022853"/>
    </source>
</evidence>
<evidence type="ECO:0000256" key="4">
    <source>
        <dbReference type="ARBA" id="ARBA00022491"/>
    </source>
</evidence>
<protein>
    <recommendedName>
        <fullName evidence="3">histone deacetylase</fullName>
        <ecNumber evidence="3">3.5.1.98</ecNumber>
    </recommendedName>
</protein>
<evidence type="ECO:0000259" key="11">
    <source>
        <dbReference type="Pfam" id="PF12203"/>
    </source>
</evidence>
<feature type="region of interest" description="Disordered" evidence="10">
    <location>
        <begin position="187"/>
        <end position="220"/>
    </location>
</feature>
<evidence type="ECO:0000256" key="8">
    <source>
        <dbReference type="ARBA" id="ARBA00023163"/>
    </source>
</evidence>
<comment type="subcellular location">
    <subcellularLocation>
        <location evidence="1">Nucleus</location>
    </subcellularLocation>
</comment>